<dbReference type="GO" id="GO:0005829">
    <property type="term" value="C:cytosol"/>
    <property type="evidence" value="ECO:0007669"/>
    <property type="project" value="TreeGrafter"/>
</dbReference>
<sequence>MKVLIVDDEPLARARLQRLLADYPDYNHAAQASNGNEALQQVKLQAPDIVFLDVDMPAMSGLEVATQLNKLPVPPAIIFVTAHPEHALDALQLSAAGYLVKPVTEQNLANTIEQLGRLTRAHVHKQRPAMISYQLAGVTRSVALAEVCYVMAEDKYTRLIFTNGEALLDQSLKQLEQDYPTQLLRIHRKILINKSRLVALKKAGDGSHVVALSDCSCLLPVSRRAYKTVKDHL</sequence>
<dbReference type="InterPro" id="IPR001789">
    <property type="entry name" value="Sig_transdc_resp-reg_receiver"/>
</dbReference>
<dbReference type="GO" id="GO:0000156">
    <property type="term" value="F:phosphorelay response regulator activity"/>
    <property type="evidence" value="ECO:0007669"/>
    <property type="project" value="TreeGrafter"/>
</dbReference>
<evidence type="ECO:0000256" key="1">
    <source>
        <dbReference type="ARBA" id="ARBA00023125"/>
    </source>
</evidence>
<dbReference type="InterPro" id="IPR039420">
    <property type="entry name" value="WalR-like"/>
</dbReference>
<evidence type="ECO:0008006" key="5">
    <source>
        <dbReference type="Google" id="ProtNLM"/>
    </source>
</evidence>
<proteinExistence type="predicted"/>
<dbReference type="GO" id="GO:0000976">
    <property type="term" value="F:transcription cis-regulatory region binding"/>
    <property type="evidence" value="ECO:0007669"/>
    <property type="project" value="TreeGrafter"/>
</dbReference>
<evidence type="ECO:0000259" key="3">
    <source>
        <dbReference type="PROSITE" id="PS50930"/>
    </source>
</evidence>
<comment type="caution">
    <text evidence="4">The sequence shown here is derived from an EMBL/GenBank/DDBJ whole genome shotgun (WGS) entry which is preliminary data.</text>
</comment>
<dbReference type="Pfam" id="PF00072">
    <property type="entry name" value="Response_reg"/>
    <property type="match status" value="1"/>
</dbReference>
<dbReference type="GO" id="GO:0032993">
    <property type="term" value="C:protein-DNA complex"/>
    <property type="evidence" value="ECO:0007669"/>
    <property type="project" value="TreeGrafter"/>
</dbReference>
<dbReference type="PANTHER" id="PTHR48111">
    <property type="entry name" value="REGULATOR OF RPOS"/>
    <property type="match status" value="1"/>
</dbReference>
<dbReference type="PROSITE" id="PS50110">
    <property type="entry name" value="RESPONSE_REGULATORY"/>
    <property type="match status" value="1"/>
</dbReference>
<protein>
    <recommendedName>
        <fullName evidence="5">Response regulatory domain-containing protein</fullName>
    </recommendedName>
</protein>
<dbReference type="Gene3D" id="3.40.50.2300">
    <property type="match status" value="1"/>
</dbReference>
<dbReference type="Pfam" id="PF04397">
    <property type="entry name" value="LytTR"/>
    <property type="match status" value="1"/>
</dbReference>
<name>A0A0F9CLV4_9ZZZZ</name>
<dbReference type="InterPro" id="IPR007492">
    <property type="entry name" value="LytTR_DNA-bd_dom"/>
</dbReference>
<feature type="domain" description="HTH LytTR-type" evidence="3">
    <location>
        <begin position="131"/>
        <end position="233"/>
    </location>
</feature>
<accession>A0A0F9CLV4</accession>
<dbReference type="Gene3D" id="2.40.50.1020">
    <property type="entry name" value="LytTr DNA-binding domain"/>
    <property type="match status" value="1"/>
</dbReference>
<dbReference type="SUPFAM" id="SSF52172">
    <property type="entry name" value="CheY-like"/>
    <property type="match status" value="1"/>
</dbReference>
<dbReference type="InterPro" id="IPR011006">
    <property type="entry name" value="CheY-like_superfamily"/>
</dbReference>
<dbReference type="AlphaFoldDB" id="A0A0F9CLV4"/>
<organism evidence="4">
    <name type="scientific">marine sediment metagenome</name>
    <dbReference type="NCBI Taxonomy" id="412755"/>
    <lineage>
        <taxon>unclassified sequences</taxon>
        <taxon>metagenomes</taxon>
        <taxon>ecological metagenomes</taxon>
    </lineage>
</organism>
<keyword evidence="1" id="KW-0238">DNA-binding</keyword>
<evidence type="ECO:0000259" key="2">
    <source>
        <dbReference type="PROSITE" id="PS50110"/>
    </source>
</evidence>
<dbReference type="SMART" id="SM00448">
    <property type="entry name" value="REC"/>
    <property type="match status" value="1"/>
</dbReference>
<evidence type="ECO:0000313" key="4">
    <source>
        <dbReference type="EMBL" id="KKL27407.1"/>
    </source>
</evidence>
<dbReference type="GO" id="GO:0006355">
    <property type="term" value="P:regulation of DNA-templated transcription"/>
    <property type="evidence" value="ECO:0007669"/>
    <property type="project" value="TreeGrafter"/>
</dbReference>
<dbReference type="EMBL" id="LAZR01035476">
    <property type="protein sequence ID" value="KKL27407.1"/>
    <property type="molecule type" value="Genomic_DNA"/>
</dbReference>
<gene>
    <name evidence="4" type="ORF">LCGC14_2385470</name>
</gene>
<dbReference type="SMART" id="SM00850">
    <property type="entry name" value="LytTR"/>
    <property type="match status" value="1"/>
</dbReference>
<reference evidence="4" key="1">
    <citation type="journal article" date="2015" name="Nature">
        <title>Complex archaea that bridge the gap between prokaryotes and eukaryotes.</title>
        <authorList>
            <person name="Spang A."/>
            <person name="Saw J.H."/>
            <person name="Jorgensen S.L."/>
            <person name="Zaremba-Niedzwiedzka K."/>
            <person name="Martijn J."/>
            <person name="Lind A.E."/>
            <person name="van Eijk R."/>
            <person name="Schleper C."/>
            <person name="Guy L."/>
            <person name="Ettema T.J."/>
        </authorList>
    </citation>
    <scope>NUCLEOTIDE SEQUENCE</scope>
</reference>
<dbReference type="PROSITE" id="PS50930">
    <property type="entry name" value="HTH_LYTTR"/>
    <property type="match status" value="1"/>
</dbReference>
<feature type="domain" description="Response regulatory" evidence="2">
    <location>
        <begin position="2"/>
        <end position="116"/>
    </location>
</feature>
<dbReference type="PANTHER" id="PTHR48111:SF3">
    <property type="entry name" value="TRANSCRIPTIONAL REGULATORY PROTEIN BTSR"/>
    <property type="match status" value="1"/>
</dbReference>